<evidence type="ECO:0000313" key="1">
    <source>
        <dbReference type="EMBL" id="QPO26212.1"/>
    </source>
</evidence>
<dbReference type="EMBL" id="CP065430">
    <property type="protein sequence ID" value="QPO26212.1"/>
    <property type="molecule type" value="Genomic_DNA"/>
</dbReference>
<gene>
    <name evidence="1" type="ORF">I5V48_09615</name>
</gene>
<evidence type="ECO:0000313" key="2">
    <source>
        <dbReference type="Proteomes" id="UP000594569"/>
    </source>
</evidence>
<dbReference type="RefSeq" id="WP_043026963.1">
    <property type="nucleotide sequence ID" value="NZ_CEDT01000031.1"/>
</dbReference>
<dbReference type="AlphaFoldDB" id="A0A7T1L9D3"/>
<organism evidence="1 2">
    <name type="scientific">Streptococcus suis</name>
    <dbReference type="NCBI Taxonomy" id="1307"/>
    <lineage>
        <taxon>Bacteria</taxon>
        <taxon>Bacillati</taxon>
        <taxon>Bacillota</taxon>
        <taxon>Bacilli</taxon>
        <taxon>Lactobacillales</taxon>
        <taxon>Streptococcaceae</taxon>
        <taxon>Streptococcus</taxon>
    </lineage>
</organism>
<sequence>MSTVPNESYAINSVGSKEFHYALFDIDKNGQEELVIGEKVEDGSITPVALYYAISRQRLF</sequence>
<dbReference type="Proteomes" id="UP000594569">
    <property type="component" value="Chromosome"/>
</dbReference>
<reference evidence="1 2" key="1">
    <citation type="submission" date="2020-12" db="EMBL/GenBank/DDBJ databases">
        <title>Nonconservative transfer and diversity of a new family of integrative and conjugative elements associated with antibiotic resistance in zoonotic pathogen Streptococcus suis.</title>
        <authorList>
            <person name="Huang J."/>
        </authorList>
    </citation>
    <scope>NUCLEOTIDE SEQUENCE [LARGE SCALE GENOMIC DNA]</scope>
    <source>
        <strain evidence="1 2">YZDH1</strain>
    </source>
</reference>
<proteinExistence type="predicted"/>
<protein>
    <submittedName>
        <fullName evidence="1">Uncharacterized protein</fullName>
    </submittedName>
</protein>
<name>A0A7T1L9D3_STRSU</name>
<accession>A0A7T1L9D3</accession>